<dbReference type="InterPro" id="IPR001128">
    <property type="entry name" value="Cyt_P450"/>
</dbReference>
<name>A0A022RFF5_ERYGU</name>
<keyword evidence="7 14" id="KW-1133">Transmembrane helix</keyword>
<protein>
    <recommendedName>
        <fullName evidence="17">Cytochrome P450</fullName>
    </recommendedName>
</protein>
<dbReference type="GO" id="GO:0016705">
    <property type="term" value="F:oxidoreductase activity, acting on paired donors, with incorporation or reduction of molecular oxygen"/>
    <property type="evidence" value="ECO:0007669"/>
    <property type="project" value="InterPro"/>
</dbReference>
<evidence type="ECO:0000256" key="4">
    <source>
        <dbReference type="ARBA" id="ARBA00022617"/>
    </source>
</evidence>
<keyword evidence="6 12" id="KW-0479">Metal-binding</keyword>
<keyword evidence="11 14" id="KW-0472">Membrane</keyword>
<proteinExistence type="inferred from homology"/>
<evidence type="ECO:0000256" key="13">
    <source>
        <dbReference type="RuleBase" id="RU000461"/>
    </source>
</evidence>
<evidence type="ECO:0000256" key="7">
    <source>
        <dbReference type="ARBA" id="ARBA00022989"/>
    </source>
</evidence>
<dbReference type="OrthoDB" id="874162at2759"/>
<evidence type="ECO:0000256" key="2">
    <source>
        <dbReference type="ARBA" id="ARBA00004167"/>
    </source>
</evidence>
<dbReference type="Pfam" id="PF00067">
    <property type="entry name" value="p450"/>
    <property type="match status" value="1"/>
</dbReference>
<evidence type="ECO:0000256" key="11">
    <source>
        <dbReference type="ARBA" id="ARBA00023136"/>
    </source>
</evidence>
<dbReference type="CDD" id="cd11072">
    <property type="entry name" value="CYP71-like"/>
    <property type="match status" value="1"/>
</dbReference>
<keyword evidence="8 13" id="KW-0560">Oxidoreductase</keyword>
<accession>A0A022RFF5</accession>
<dbReference type="EMBL" id="KI630480">
    <property type="protein sequence ID" value="EYU38764.1"/>
    <property type="molecule type" value="Genomic_DNA"/>
</dbReference>
<organism evidence="15 16">
    <name type="scientific">Erythranthe guttata</name>
    <name type="common">Yellow monkey flower</name>
    <name type="synonym">Mimulus guttatus</name>
    <dbReference type="NCBI Taxonomy" id="4155"/>
    <lineage>
        <taxon>Eukaryota</taxon>
        <taxon>Viridiplantae</taxon>
        <taxon>Streptophyta</taxon>
        <taxon>Embryophyta</taxon>
        <taxon>Tracheophyta</taxon>
        <taxon>Spermatophyta</taxon>
        <taxon>Magnoliopsida</taxon>
        <taxon>eudicotyledons</taxon>
        <taxon>Gunneridae</taxon>
        <taxon>Pentapetalae</taxon>
        <taxon>asterids</taxon>
        <taxon>lamiids</taxon>
        <taxon>Lamiales</taxon>
        <taxon>Phrymaceae</taxon>
        <taxon>Erythranthe</taxon>
    </lineage>
</organism>
<comment type="similarity">
    <text evidence="3 13">Belongs to the cytochrome P450 family.</text>
</comment>
<keyword evidence="9 12" id="KW-0408">Iron</keyword>
<keyword evidence="5 14" id="KW-0812">Transmembrane</keyword>
<dbReference type="PROSITE" id="PS00086">
    <property type="entry name" value="CYTOCHROME_P450"/>
    <property type="match status" value="1"/>
</dbReference>
<evidence type="ECO:0000256" key="14">
    <source>
        <dbReference type="SAM" id="Phobius"/>
    </source>
</evidence>
<dbReference type="FunFam" id="1.10.630.10:FF:000011">
    <property type="entry name" value="Cytochrome P450 83B1"/>
    <property type="match status" value="1"/>
</dbReference>
<dbReference type="OMA" id="FTMRPHP"/>
<dbReference type="PRINTS" id="PR00385">
    <property type="entry name" value="P450"/>
</dbReference>
<dbReference type="eggNOG" id="KOG0156">
    <property type="taxonomic scope" value="Eukaryota"/>
</dbReference>
<dbReference type="PRINTS" id="PR00463">
    <property type="entry name" value="EP450I"/>
</dbReference>
<feature type="binding site" description="axial binding residue" evidence="12">
    <location>
        <position position="455"/>
    </location>
    <ligand>
        <name>heme</name>
        <dbReference type="ChEBI" id="CHEBI:30413"/>
    </ligand>
    <ligandPart>
        <name>Fe</name>
        <dbReference type="ChEBI" id="CHEBI:18248"/>
    </ligandPart>
</feature>
<evidence type="ECO:0000256" key="5">
    <source>
        <dbReference type="ARBA" id="ARBA00022692"/>
    </source>
</evidence>
<evidence type="ECO:0000256" key="6">
    <source>
        <dbReference type="ARBA" id="ARBA00022723"/>
    </source>
</evidence>
<evidence type="ECO:0000256" key="3">
    <source>
        <dbReference type="ARBA" id="ARBA00010617"/>
    </source>
</evidence>
<dbReference type="GO" id="GO:0016020">
    <property type="term" value="C:membrane"/>
    <property type="evidence" value="ECO:0007669"/>
    <property type="project" value="UniProtKB-SubCell"/>
</dbReference>
<keyword evidence="16" id="KW-1185">Reference proteome</keyword>
<dbReference type="InterPro" id="IPR017972">
    <property type="entry name" value="Cyt_P450_CS"/>
</dbReference>
<feature type="transmembrane region" description="Helical" evidence="14">
    <location>
        <begin position="177"/>
        <end position="198"/>
    </location>
</feature>
<evidence type="ECO:0000256" key="9">
    <source>
        <dbReference type="ARBA" id="ARBA00023004"/>
    </source>
</evidence>
<dbReference type="PhylomeDB" id="A0A022RFF5"/>
<keyword evidence="4 12" id="KW-0349">Heme</keyword>
<evidence type="ECO:0000256" key="10">
    <source>
        <dbReference type="ARBA" id="ARBA00023033"/>
    </source>
</evidence>
<dbReference type="PANTHER" id="PTHR47955">
    <property type="entry name" value="CYTOCHROME P450 FAMILY 71 PROTEIN"/>
    <property type="match status" value="1"/>
</dbReference>
<dbReference type="PANTHER" id="PTHR47955:SF22">
    <property type="entry name" value="CYTOCHROME P450 83B1-LIKE"/>
    <property type="match status" value="1"/>
</dbReference>
<dbReference type="InterPro" id="IPR002401">
    <property type="entry name" value="Cyt_P450_E_grp-I"/>
</dbReference>
<sequence>MDLLSLLSLILLLILLLILPVVIFFFFFHKQKTLQKKSPYPPGPLSLPFIGNLHQLHHNAATHIYLWKLSKKHGPLMSMRLGSVPLLVVSSTKIATQVLKTNDLSFCSRPKVLGQYKISYNASDIAFTPYSQSWRELRKICVLHLLSSKQLHSFGPVREEEVFRMIKNLSAFSDKAAVANLSVTVLSLISTMICRMAFGKMSDDVDEESRKRRFDELMIESQAMLGGFFFSDYMPLFGWVDKLSGMIDRLDKVCKDLDEFFEALIDENLVRTRVKSVTNYNPNILDLLIQLKEDESSSIDLTWDNVKATLMDIFVAGTDTGTATIVWTMTALMQNPTAMKKLQKEIRDLIGGKGKVNEDDIPNIPYLKAVIKEALRLYPPAPLLLRQTLEKLNIEGYTIPPKTSIFINAWAIARDPEYWENPNEFSPERFLNSDAADVTGQDFRVIPFGSGRRGCPGMAMGLAMVELAVANLVYSFDWELPNGMKEEDIDSQVLPGLTMYKKIPLCLVPKTYNYTP</sequence>
<keyword evidence="10 13" id="KW-0503">Monooxygenase</keyword>
<dbReference type="STRING" id="4155.A0A022RFF5"/>
<evidence type="ECO:0000313" key="16">
    <source>
        <dbReference type="Proteomes" id="UP000030748"/>
    </source>
</evidence>
<dbReference type="GO" id="GO:0005506">
    <property type="term" value="F:iron ion binding"/>
    <property type="evidence" value="ECO:0007669"/>
    <property type="project" value="InterPro"/>
</dbReference>
<feature type="transmembrane region" description="Helical" evidence="14">
    <location>
        <begin position="6"/>
        <end position="28"/>
    </location>
</feature>
<dbReference type="GO" id="GO:0016491">
    <property type="term" value="F:oxidoreductase activity"/>
    <property type="evidence" value="ECO:0000318"/>
    <property type="project" value="GO_Central"/>
</dbReference>
<gene>
    <name evidence="15" type="ORF">MIMGU_mgv1a004668mg</name>
</gene>
<dbReference type="Gene3D" id="1.10.630.10">
    <property type="entry name" value="Cytochrome P450"/>
    <property type="match status" value="1"/>
</dbReference>
<dbReference type="KEGG" id="egt:105956867"/>
<evidence type="ECO:0008006" key="17">
    <source>
        <dbReference type="Google" id="ProtNLM"/>
    </source>
</evidence>
<dbReference type="InterPro" id="IPR036396">
    <property type="entry name" value="Cyt_P450_sf"/>
</dbReference>
<evidence type="ECO:0000256" key="12">
    <source>
        <dbReference type="PIRSR" id="PIRSR602401-1"/>
    </source>
</evidence>
<dbReference type="GO" id="GO:0020037">
    <property type="term" value="F:heme binding"/>
    <property type="evidence" value="ECO:0007669"/>
    <property type="project" value="InterPro"/>
</dbReference>
<dbReference type="SUPFAM" id="SSF48264">
    <property type="entry name" value="Cytochrome P450"/>
    <property type="match status" value="1"/>
</dbReference>
<dbReference type="Proteomes" id="UP000030748">
    <property type="component" value="Unassembled WGS sequence"/>
</dbReference>
<evidence type="ECO:0000256" key="1">
    <source>
        <dbReference type="ARBA" id="ARBA00001971"/>
    </source>
</evidence>
<comment type="subcellular location">
    <subcellularLocation>
        <location evidence="2">Membrane</location>
        <topology evidence="2">Single-pass membrane protein</topology>
    </subcellularLocation>
</comment>
<evidence type="ECO:0000256" key="8">
    <source>
        <dbReference type="ARBA" id="ARBA00023002"/>
    </source>
</evidence>
<evidence type="ECO:0000313" key="15">
    <source>
        <dbReference type="EMBL" id="EYU38764.1"/>
    </source>
</evidence>
<comment type="cofactor">
    <cofactor evidence="1 12">
        <name>heme</name>
        <dbReference type="ChEBI" id="CHEBI:30413"/>
    </cofactor>
</comment>
<dbReference type="AlphaFoldDB" id="A0A022RFF5"/>
<dbReference type="GO" id="GO:0004497">
    <property type="term" value="F:monooxygenase activity"/>
    <property type="evidence" value="ECO:0007669"/>
    <property type="project" value="UniProtKB-KW"/>
</dbReference>
<reference evidence="15 16" key="1">
    <citation type="journal article" date="2013" name="Proc. Natl. Acad. Sci. U.S.A.">
        <title>Fine-scale variation in meiotic recombination in Mimulus inferred from population shotgun sequencing.</title>
        <authorList>
            <person name="Hellsten U."/>
            <person name="Wright K.M."/>
            <person name="Jenkins J."/>
            <person name="Shu S."/>
            <person name="Yuan Y."/>
            <person name="Wessler S.R."/>
            <person name="Schmutz J."/>
            <person name="Willis J.H."/>
            <person name="Rokhsar D.S."/>
        </authorList>
    </citation>
    <scope>NUCLEOTIDE SEQUENCE [LARGE SCALE GENOMIC DNA]</scope>
    <source>
        <strain evidence="16">cv. DUN x IM62</strain>
    </source>
</reference>